<protein>
    <submittedName>
        <fullName evidence="3">Uncharacterized protein</fullName>
    </submittedName>
</protein>
<proteinExistence type="predicted"/>
<organism evidence="3 4">
    <name type="scientific">Cirrhinus molitorella</name>
    <name type="common">mud carp</name>
    <dbReference type="NCBI Taxonomy" id="172907"/>
    <lineage>
        <taxon>Eukaryota</taxon>
        <taxon>Metazoa</taxon>
        <taxon>Chordata</taxon>
        <taxon>Craniata</taxon>
        <taxon>Vertebrata</taxon>
        <taxon>Euteleostomi</taxon>
        <taxon>Actinopterygii</taxon>
        <taxon>Neopterygii</taxon>
        <taxon>Teleostei</taxon>
        <taxon>Ostariophysi</taxon>
        <taxon>Cypriniformes</taxon>
        <taxon>Cyprinidae</taxon>
        <taxon>Labeoninae</taxon>
        <taxon>Labeonini</taxon>
        <taxon>Cirrhinus</taxon>
    </lineage>
</organism>
<evidence type="ECO:0000313" key="3">
    <source>
        <dbReference type="EMBL" id="KAL1254886.1"/>
    </source>
</evidence>
<dbReference type="Gene3D" id="3.80.10.10">
    <property type="entry name" value="Ribonuclease Inhibitor"/>
    <property type="match status" value="1"/>
</dbReference>
<evidence type="ECO:0000313" key="4">
    <source>
        <dbReference type="Proteomes" id="UP001558613"/>
    </source>
</evidence>
<comment type="caution">
    <text evidence="3">The sequence shown here is derived from an EMBL/GenBank/DDBJ whole genome shotgun (WGS) entry which is preliminary data.</text>
</comment>
<dbReference type="Proteomes" id="UP001558613">
    <property type="component" value="Unassembled WGS sequence"/>
</dbReference>
<dbReference type="InterPro" id="IPR051261">
    <property type="entry name" value="NLR"/>
</dbReference>
<dbReference type="Pfam" id="PF00560">
    <property type="entry name" value="LRR_1"/>
    <property type="match status" value="1"/>
</dbReference>
<keyword evidence="2" id="KW-0677">Repeat</keyword>
<gene>
    <name evidence="3" type="ORF">QQF64_012947</name>
</gene>
<reference evidence="3 4" key="1">
    <citation type="submission" date="2023-09" db="EMBL/GenBank/DDBJ databases">
        <authorList>
            <person name="Wang M."/>
        </authorList>
    </citation>
    <scope>NUCLEOTIDE SEQUENCE [LARGE SCALE GENOMIC DNA]</scope>
    <source>
        <strain evidence="3">GT-2023</strain>
        <tissue evidence="3">Liver</tissue>
    </source>
</reference>
<keyword evidence="4" id="KW-1185">Reference proteome</keyword>
<dbReference type="InterPro" id="IPR032675">
    <property type="entry name" value="LRR_dom_sf"/>
</dbReference>
<dbReference type="SUPFAM" id="SSF52047">
    <property type="entry name" value="RNI-like"/>
    <property type="match status" value="1"/>
</dbReference>
<sequence length="137" mass="14964">MSEKVLDEFNPKRFTSDCRRLIPADSGVKLLSDGLKSPSCQLEILRLQFCNLTGQCCESLSSALQSLNSVLRELDLSNNDLQDSGVKLLSDGLKCPSCRLEILRLSGYEISVKTGEQLKLPVLLASADKVETNSSGE</sequence>
<accession>A0ABR3LPS2</accession>
<dbReference type="Pfam" id="PF13516">
    <property type="entry name" value="LRR_6"/>
    <property type="match status" value="1"/>
</dbReference>
<evidence type="ECO:0000256" key="2">
    <source>
        <dbReference type="ARBA" id="ARBA00022737"/>
    </source>
</evidence>
<dbReference type="EMBL" id="JAYMGO010000019">
    <property type="protein sequence ID" value="KAL1254886.1"/>
    <property type="molecule type" value="Genomic_DNA"/>
</dbReference>
<dbReference type="SMART" id="SM00368">
    <property type="entry name" value="LRR_RI"/>
    <property type="match status" value="2"/>
</dbReference>
<dbReference type="InterPro" id="IPR001611">
    <property type="entry name" value="Leu-rich_rpt"/>
</dbReference>
<keyword evidence="1" id="KW-0433">Leucine-rich repeat</keyword>
<name>A0ABR3LPS2_9TELE</name>
<dbReference type="PANTHER" id="PTHR24106">
    <property type="entry name" value="NACHT, LRR AND CARD DOMAINS-CONTAINING"/>
    <property type="match status" value="1"/>
</dbReference>
<evidence type="ECO:0000256" key="1">
    <source>
        <dbReference type="ARBA" id="ARBA00022614"/>
    </source>
</evidence>